<organism evidence="2 3">
    <name type="scientific">Clohesyomyces aquaticus</name>
    <dbReference type="NCBI Taxonomy" id="1231657"/>
    <lineage>
        <taxon>Eukaryota</taxon>
        <taxon>Fungi</taxon>
        <taxon>Dikarya</taxon>
        <taxon>Ascomycota</taxon>
        <taxon>Pezizomycotina</taxon>
        <taxon>Dothideomycetes</taxon>
        <taxon>Pleosporomycetidae</taxon>
        <taxon>Pleosporales</taxon>
        <taxon>Lindgomycetaceae</taxon>
        <taxon>Clohesyomyces</taxon>
    </lineage>
</organism>
<sequence length="94" mass="10084">MEYTSKRQAEATFGIVFRPTREAFLFLIFVSRLEGLLVWLLHVGVRRAVRGACGWRACVAAAGTFLPLGFCDVFLRSSHSSSCGRGSGGGSGGL</sequence>
<evidence type="ECO:0000313" key="3">
    <source>
        <dbReference type="Proteomes" id="UP000193144"/>
    </source>
</evidence>
<evidence type="ECO:0000256" key="1">
    <source>
        <dbReference type="SAM" id="Phobius"/>
    </source>
</evidence>
<protein>
    <submittedName>
        <fullName evidence="2">Uncharacterized protein</fullName>
    </submittedName>
</protein>
<name>A0A1Y1Y668_9PLEO</name>
<feature type="transmembrane region" description="Helical" evidence="1">
    <location>
        <begin position="54"/>
        <end position="75"/>
    </location>
</feature>
<feature type="transmembrane region" description="Helical" evidence="1">
    <location>
        <begin position="23"/>
        <end position="42"/>
    </location>
</feature>
<dbReference type="Proteomes" id="UP000193144">
    <property type="component" value="Unassembled WGS sequence"/>
</dbReference>
<keyword evidence="3" id="KW-1185">Reference proteome</keyword>
<gene>
    <name evidence="2" type="ORF">BCR34DRAFT_580476</name>
</gene>
<evidence type="ECO:0000313" key="2">
    <source>
        <dbReference type="EMBL" id="ORX93521.1"/>
    </source>
</evidence>
<proteinExistence type="predicted"/>
<comment type="caution">
    <text evidence="2">The sequence shown here is derived from an EMBL/GenBank/DDBJ whole genome shotgun (WGS) entry which is preliminary data.</text>
</comment>
<keyword evidence="1" id="KW-0812">Transmembrane</keyword>
<keyword evidence="1" id="KW-1133">Transmembrane helix</keyword>
<dbReference type="AlphaFoldDB" id="A0A1Y1Y668"/>
<accession>A0A1Y1Y668</accession>
<dbReference type="EMBL" id="MCFA01000337">
    <property type="protein sequence ID" value="ORX93521.1"/>
    <property type="molecule type" value="Genomic_DNA"/>
</dbReference>
<reference evidence="2 3" key="1">
    <citation type="submission" date="2016-07" db="EMBL/GenBank/DDBJ databases">
        <title>Pervasive Adenine N6-methylation of Active Genes in Fungi.</title>
        <authorList>
            <consortium name="DOE Joint Genome Institute"/>
            <person name="Mondo S.J."/>
            <person name="Dannebaum R.O."/>
            <person name="Kuo R.C."/>
            <person name="Labutti K."/>
            <person name="Haridas S."/>
            <person name="Kuo A."/>
            <person name="Salamov A."/>
            <person name="Ahrendt S.R."/>
            <person name="Lipzen A."/>
            <person name="Sullivan W."/>
            <person name="Andreopoulos W.B."/>
            <person name="Clum A."/>
            <person name="Lindquist E."/>
            <person name="Daum C."/>
            <person name="Ramamoorthy G.K."/>
            <person name="Gryganskyi A."/>
            <person name="Culley D."/>
            <person name="Magnuson J.K."/>
            <person name="James T.Y."/>
            <person name="O'Malley M.A."/>
            <person name="Stajich J.E."/>
            <person name="Spatafora J.W."/>
            <person name="Visel A."/>
            <person name="Grigoriev I.V."/>
        </authorList>
    </citation>
    <scope>NUCLEOTIDE SEQUENCE [LARGE SCALE GENOMIC DNA]</scope>
    <source>
        <strain evidence="2 3">CBS 115471</strain>
    </source>
</reference>
<keyword evidence="1" id="KW-0472">Membrane</keyword>